<keyword evidence="3" id="KW-1185">Reference proteome</keyword>
<name>A0A5N6MZ38_9ASTR</name>
<dbReference type="EMBL" id="SZYD01000014">
    <property type="protein sequence ID" value="KAD4179719.1"/>
    <property type="molecule type" value="Genomic_DNA"/>
</dbReference>
<feature type="compositionally biased region" description="Polar residues" evidence="1">
    <location>
        <begin position="44"/>
        <end position="54"/>
    </location>
</feature>
<evidence type="ECO:0000256" key="1">
    <source>
        <dbReference type="SAM" id="MobiDB-lite"/>
    </source>
</evidence>
<proteinExistence type="predicted"/>
<evidence type="ECO:0000313" key="3">
    <source>
        <dbReference type="Proteomes" id="UP000326396"/>
    </source>
</evidence>
<evidence type="ECO:0000313" key="2">
    <source>
        <dbReference type="EMBL" id="KAD4179719.1"/>
    </source>
</evidence>
<sequence length="100" mass="11471">MSADNVGRPLLQNKWSKPLLSVNKRLFDKTPFILCNPNPPPPRSSDQISTTTLLRSDPPPPQILHHHAPPIGHGDGDDDSHNRRQLWRSLDCDRVDRRRR</sequence>
<dbReference type="AlphaFoldDB" id="A0A5N6MZ38"/>
<accession>A0A5N6MZ38</accession>
<organism evidence="2 3">
    <name type="scientific">Mikania micrantha</name>
    <name type="common">bitter vine</name>
    <dbReference type="NCBI Taxonomy" id="192012"/>
    <lineage>
        <taxon>Eukaryota</taxon>
        <taxon>Viridiplantae</taxon>
        <taxon>Streptophyta</taxon>
        <taxon>Embryophyta</taxon>
        <taxon>Tracheophyta</taxon>
        <taxon>Spermatophyta</taxon>
        <taxon>Magnoliopsida</taxon>
        <taxon>eudicotyledons</taxon>
        <taxon>Gunneridae</taxon>
        <taxon>Pentapetalae</taxon>
        <taxon>asterids</taxon>
        <taxon>campanulids</taxon>
        <taxon>Asterales</taxon>
        <taxon>Asteraceae</taxon>
        <taxon>Asteroideae</taxon>
        <taxon>Heliantheae alliance</taxon>
        <taxon>Eupatorieae</taxon>
        <taxon>Mikania</taxon>
    </lineage>
</organism>
<gene>
    <name evidence="2" type="ORF">E3N88_28310</name>
</gene>
<feature type="compositionally biased region" description="Basic and acidic residues" evidence="1">
    <location>
        <begin position="90"/>
        <end position="100"/>
    </location>
</feature>
<feature type="region of interest" description="Disordered" evidence="1">
    <location>
        <begin position="33"/>
        <end position="100"/>
    </location>
</feature>
<protein>
    <submittedName>
        <fullName evidence="2">Uncharacterized protein</fullName>
    </submittedName>
</protein>
<reference evidence="2 3" key="1">
    <citation type="submission" date="2019-05" db="EMBL/GenBank/DDBJ databases">
        <title>Mikania micrantha, genome provides insights into the molecular mechanism of rapid growth.</title>
        <authorList>
            <person name="Liu B."/>
        </authorList>
    </citation>
    <scope>NUCLEOTIDE SEQUENCE [LARGE SCALE GENOMIC DNA]</scope>
    <source>
        <strain evidence="2">NLD-2019</strain>
        <tissue evidence="2">Leaf</tissue>
    </source>
</reference>
<comment type="caution">
    <text evidence="2">The sequence shown here is derived from an EMBL/GenBank/DDBJ whole genome shotgun (WGS) entry which is preliminary data.</text>
</comment>
<dbReference type="Proteomes" id="UP000326396">
    <property type="component" value="Linkage Group LG4"/>
</dbReference>